<dbReference type="Pfam" id="PF03704">
    <property type="entry name" value="BTAD"/>
    <property type="match status" value="1"/>
</dbReference>
<dbReference type="EMBL" id="BAAARW010000003">
    <property type="protein sequence ID" value="GAA2405166.1"/>
    <property type="molecule type" value="Genomic_DNA"/>
</dbReference>
<dbReference type="PANTHER" id="PTHR35807:SF1">
    <property type="entry name" value="TRANSCRIPTIONAL REGULATOR REDD"/>
    <property type="match status" value="1"/>
</dbReference>
<evidence type="ECO:0000256" key="1">
    <source>
        <dbReference type="ARBA" id="ARBA00023015"/>
    </source>
</evidence>
<dbReference type="SUPFAM" id="SSF48452">
    <property type="entry name" value="TPR-like"/>
    <property type="match status" value="1"/>
</dbReference>
<organism evidence="5 6">
    <name type="scientific">Actinomadura vinacea</name>
    <dbReference type="NCBI Taxonomy" id="115336"/>
    <lineage>
        <taxon>Bacteria</taxon>
        <taxon>Bacillati</taxon>
        <taxon>Actinomycetota</taxon>
        <taxon>Actinomycetes</taxon>
        <taxon>Streptosporangiales</taxon>
        <taxon>Thermomonosporaceae</taxon>
        <taxon>Actinomadura</taxon>
    </lineage>
</organism>
<dbReference type="RefSeq" id="WP_344587396.1">
    <property type="nucleotide sequence ID" value="NZ_BAAARW010000003.1"/>
</dbReference>
<name>A0ABN3IHU4_9ACTN</name>
<keyword evidence="6" id="KW-1185">Reference proteome</keyword>
<dbReference type="InterPro" id="IPR011990">
    <property type="entry name" value="TPR-like_helical_dom_sf"/>
</dbReference>
<keyword evidence="2" id="KW-0804">Transcription</keyword>
<gene>
    <name evidence="5" type="ORF">GCM10010191_11200</name>
</gene>
<evidence type="ECO:0000256" key="3">
    <source>
        <dbReference type="SAM" id="MobiDB-lite"/>
    </source>
</evidence>
<dbReference type="PANTHER" id="PTHR35807">
    <property type="entry name" value="TRANSCRIPTIONAL REGULATOR REDD-RELATED"/>
    <property type="match status" value="1"/>
</dbReference>
<feature type="region of interest" description="Disordered" evidence="3">
    <location>
        <begin position="1"/>
        <end position="52"/>
    </location>
</feature>
<dbReference type="Gene3D" id="1.25.40.10">
    <property type="entry name" value="Tetratricopeptide repeat domain"/>
    <property type="match status" value="1"/>
</dbReference>
<comment type="caution">
    <text evidence="5">The sequence shown here is derived from an EMBL/GenBank/DDBJ whole genome shotgun (WGS) entry which is preliminary data.</text>
</comment>
<accession>A0ABN3IHU4</accession>
<dbReference type="InterPro" id="IPR005158">
    <property type="entry name" value="BTAD"/>
</dbReference>
<proteinExistence type="predicted"/>
<feature type="domain" description="Bacterial transcriptional activator" evidence="4">
    <location>
        <begin position="171"/>
        <end position="317"/>
    </location>
</feature>
<evidence type="ECO:0000259" key="4">
    <source>
        <dbReference type="SMART" id="SM01043"/>
    </source>
</evidence>
<dbReference type="InterPro" id="IPR051677">
    <property type="entry name" value="AfsR-DnrI-RedD_regulator"/>
</dbReference>
<dbReference type="SMART" id="SM01043">
    <property type="entry name" value="BTAD"/>
    <property type="match status" value="1"/>
</dbReference>
<keyword evidence="1" id="KW-0805">Transcription regulation</keyword>
<dbReference type="Proteomes" id="UP001501231">
    <property type="component" value="Unassembled WGS sequence"/>
</dbReference>
<protein>
    <recommendedName>
        <fullName evidence="4">Bacterial transcriptional activator domain-containing protein</fullName>
    </recommendedName>
</protein>
<reference evidence="5 6" key="1">
    <citation type="journal article" date="2019" name="Int. J. Syst. Evol. Microbiol.">
        <title>The Global Catalogue of Microorganisms (GCM) 10K type strain sequencing project: providing services to taxonomists for standard genome sequencing and annotation.</title>
        <authorList>
            <consortium name="The Broad Institute Genomics Platform"/>
            <consortium name="The Broad Institute Genome Sequencing Center for Infectious Disease"/>
            <person name="Wu L."/>
            <person name="Ma J."/>
        </authorList>
    </citation>
    <scope>NUCLEOTIDE SEQUENCE [LARGE SCALE GENOMIC DNA]</scope>
    <source>
        <strain evidence="5 6">JCM 3325</strain>
    </source>
</reference>
<evidence type="ECO:0000313" key="6">
    <source>
        <dbReference type="Proteomes" id="UP001501231"/>
    </source>
</evidence>
<evidence type="ECO:0000256" key="2">
    <source>
        <dbReference type="ARBA" id="ARBA00023163"/>
    </source>
</evidence>
<sequence>MTEPAACGHLPRGVPGPSAHDSLDSAASPGGTTAAPHGPERGTDSTAPPRAAAEAGAAEQFHFREIDQLDPGAPEIRVLGRVEIAGRDVHDLEAGKRNLLPELAAFLYLNPGCGAEEVSRALGGPRGAWSQSTRASNMSRLRTWFGRDREGRLHVPTRGQGRLYTLSGVCCDWERFQRLAKRGSARLAGADRDRGIGDLQGALSLVRGKPFAGSGPSSYVWAEHLKQLMISSIVEVAHALAVQLTQAGNASAARTAIARALDIEPGSELLFRDLLRAERRAGNVAGMEEATERLLFILHELGLEMEPETAQVIERLRPPRRDVGALPRSWNC</sequence>
<evidence type="ECO:0000313" key="5">
    <source>
        <dbReference type="EMBL" id="GAA2405166.1"/>
    </source>
</evidence>